<dbReference type="KEGG" id="samy:DB32_007223"/>
<protein>
    <submittedName>
        <fullName evidence="3">Uncharacterized protein</fullName>
    </submittedName>
</protein>
<evidence type="ECO:0000256" key="2">
    <source>
        <dbReference type="SAM" id="Phobius"/>
    </source>
</evidence>
<reference evidence="3 4" key="1">
    <citation type="submission" date="2015-03" db="EMBL/GenBank/DDBJ databases">
        <title>Genome assembly of Sandaracinus amylolyticus DSM 53668.</title>
        <authorList>
            <person name="Sharma G."/>
            <person name="Subramanian S."/>
        </authorList>
    </citation>
    <scope>NUCLEOTIDE SEQUENCE [LARGE SCALE GENOMIC DNA]</scope>
    <source>
        <strain evidence="3 4">DSM 53668</strain>
    </source>
</reference>
<dbReference type="RefSeq" id="WP_053237071.1">
    <property type="nucleotide sequence ID" value="NZ_CP011125.1"/>
</dbReference>
<sequence length="348" mass="37748">MRRDRAAAAEKKARRARRGLRFTREGRVFVLTTLGVGAGAVNTGNNLLYLVLGLMLSLIVLSGVLSDLVLWWVRVRRSLPSRAFVGTPCVIELALANDKKWLPSFSIEVEDQAADEPTDRRCYFLKVGARAEQVAAYRRVPSKRGVLVLSRFRLSTRYPFGLFEKWRLVDDRTELVVYPALVPVVAPALPAGARAEDRASPRRGPGTEPAGLREYRAGDEARSVHARRSAALGRLVVRERERESGARLSIVLDNARPPDLDDAAWPLAFERAISHAASIAERALAHGSSVDVITRSGGSPVVLGGGAPDPILRYLALLGPVAHDAAPLPTPRASSVIVTPELAIDAVA</sequence>
<keyword evidence="2" id="KW-0472">Membrane</keyword>
<evidence type="ECO:0000313" key="4">
    <source>
        <dbReference type="Proteomes" id="UP000034883"/>
    </source>
</evidence>
<keyword evidence="4" id="KW-1185">Reference proteome</keyword>
<feature type="transmembrane region" description="Helical" evidence="2">
    <location>
        <begin position="21"/>
        <end position="41"/>
    </location>
</feature>
<dbReference type="AlphaFoldDB" id="A0A0F6SH99"/>
<keyword evidence="2" id="KW-0812">Transmembrane</keyword>
<name>A0A0F6SH99_9BACT</name>
<organism evidence="3 4">
    <name type="scientific">Sandaracinus amylolyticus</name>
    <dbReference type="NCBI Taxonomy" id="927083"/>
    <lineage>
        <taxon>Bacteria</taxon>
        <taxon>Pseudomonadati</taxon>
        <taxon>Myxococcota</taxon>
        <taxon>Polyangia</taxon>
        <taxon>Polyangiales</taxon>
        <taxon>Sandaracinaceae</taxon>
        <taxon>Sandaracinus</taxon>
    </lineage>
</organism>
<dbReference type="STRING" id="927083.DB32_007223"/>
<dbReference type="PANTHER" id="PTHR34351:SF1">
    <property type="entry name" value="SLR1927 PROTEIN"/>
    <property type="match status" value="1"/>
</dbReference>
<evidence type="ECO:0000313" key="3">
    <source>
        <dbReference type="EMBL" id="AKF10074.1"/>
    </source>
</evidence>
<evidence type="ECO:0000256" key="1">
    <source>
        <dbReference type="SAM" id="MobiDB-lite"/>
    </source>
</evidence>
<dbReference type="PANTHER" id="PTHR34351">
    <property type="entry name" value="SLR1927 PROTEIN-RELATED"/>
    <property type="match status" value="1"/>
</dbReference>
<feature type="transmembrane region" description="Helical" evidence="2">
    <location>
        <begin position="47"/>
        <end position="73"/>
    </location>
</feature>
<gene>
    <name evidence="3" type="ORF">DB32_007223</name>
</gene>
<feature type="region of interest" description="Disordered" evidence="1">
    <location>
        <begin position="193"/>
        <end position="214"/>
    </location>
</feature>
<dbReference type="Proteomes" id="UP000034883">
    <property type="component" value="Chromosome"/>
</dbReference>
<accession>A0A0F6SH99</accession>
<dbReference type="EMBL" id="CP011125">
    <property type="protein sequence ID" value="AKF10074.1"/>
    <property type="molecule type" value="Genomic_DNA"/>
</dbReference>
<keyword evidence="2" id="KW-1133">Transmembrane helix</keyword>
<dbReference type="OrthoDB" id="9778037at2"/>
<proteinExistence type="predicted"/>